<feature type="domain" description="F-box" evidence="1">
    <location>
        <begin position="5"/>
        <end position="52"/>
    </location>
</feature>
<dbReference type="InterPro" id="IPR001810">
    <property type="entry name" value="F-box_dom"/>
</dbReference>
<dbReference type="Proteomes" id="UP000663860">
    <property type="component" value="Unassembled WGS sequence"/>
</dbReference>
<evidence type="ECO:0000259" key="1">
    <source>
        <dbReference type="PROSITE" id="PS50181"/>
    </source>
</evidence>
<gene>
    <name evidence="2" type="ORF">IZO911_LOCUS9662</name>
    <name evidence="3" type="ORF">KXQ929_LOCUS16161</name>
</gene>
<dbReference type="EMBL" id="CAJOBB010000966">
    <property type="protein sequence ID" value="CAF3785715.1"/>
    <property type="molecule type" value="Genomic_DNA"/>
</dbReference>
<evidence type="ECO:0000313" key="3">
    <source>
        <dbReference type="EMBL" id="CAF3785715.1"/>
    </source>
</evidence>
<accession>A0A819AJQ4</accession>
<dbReference type="SUPFAM" id="SSF52047">
    <property type="entry name" value="RNI-like"/>
    <property type="match status" value="1"/>
</dbReference>
<dbReference type="Proteomes" id="UP000663868">
    <property type="component" value="Unassembled WGS sequence"/>
</dbReference>
<proteinExistence type="predicted"/>
<name>A0A819AJQ4_9BILA</name>
<protein>
    <recommendedName>
        <fullName evidence="1">F-box domain-containing protein</fullName>
    </recommendedName>
</protein>
<organism evidence="3 4">
    <name type="scientific">Adineta steineri</name>
    <dbReference type="NCBI Taxonomy" id="433720"/>
    <lineage>
        <taxon>Eukaryota</taxon>
        <taxon>Metazoa</taxon>
        <taxon>Spiralia</taxon>
        <taxon>Gnathifera</taxon>
        <taxon>Rotifera</taxon>
        <taxon>Eurotatoria</taxon>
        <taxon>Bdelloidea</taxon>
        <taxon>Adinetida</taxon>
        <taxon>Adinetidae</taxon>
        <taxon>Adineta</taxon>
    </lineage>
</organism>
<dbReference type="EMBL" id="CAJNOE010000068">
    <property type="protein sequence ID" value="CAF0852296.1"/>
    <property type="molecule type" value="Genomic_DNA"/>
</dbReference>
<dbReference type="PROSITE" id="PS50181">
    <property type="entry name" value="FBOX"/>
    <property type="match status" value="1"/>
</dbReference>
<sequence>MNRINIYILDLPDEILLTIFYKVNNTDLLYSLMGINEKLDRITCDNMFTKDIYLTTVSSNGTNDLKLDIVVDRFCTYIFPRIHNNVESLGIQASMFHRILHADYYPNLHKLTLLNVEIDMASEIFNENSLLIRSYKHKISHLVMTISDESLHGSTEIIISKIYIGIFTWLSDLQYLDLDCIDGSLFSGRLLGDLSSTICYSSNISHLRIRIHNFDDCLFLLDGRLSQLRTLIVKLDDVRYSQIVIKNEDTLLKLKCFSFYVNRPTLYFDYEVAPLLRRMSNLEKLTLSLSVRRRNSFIDGIYLTDEICSSMPHLHTFIFDIVSDDTRFYAHPKPSSNDIRQTFIERGYHADCYIDYYTDVITDRLGRCHVYSLPFTTEHIQYISSRFSGGMFMNVRVLRVVDTKRSFEKTFFAKISHSFPLLTRLTVSNTIERIEKPSWRLKKFNETSPMITYPHLAELILSDVHIDYVEQFLSSFNTCLPCLNSLDIQYEHLTTVTGNFTRDTTRINCAKVKCIVFNRVIHLGQSRNFYRYFPSLKKYCPM</sequence>
<evidence type="ECO:0000313" key="4">
    <source>
        <dbReference type="Proteomes" id="UP000663868"/>
    </source>
</evidence>
<comment type="caution">
    <text evidence="3">The sequence shown here is derived from an EMBL/GenBank/DDBJ whole genome shotgun (WGS) entry which is preliminary data.</text>
</comment>
<evidence type="ECO:0000313" key="2">
    <source>
        <dbReference type="EMBL" id="CAF0852296.1"/>
    </source>
</evidence>
<reference evidence="3" key="1">
    <citation type="submission" date="2021-02" db="EMBL/GenBank/DDBJ databases">
        <authorList>
            <person name="Nowell W R."/>
        </authorList>
    </citation>
    <scope>NUCLEOTIDE SEQUENCE</scope>
</reference>
<dbReference type="AlphaFoldDB" id="A0A819AJQ4"/>